<reference evidence="2" key="1">
    <citation type="submission" date="2022-08" db="UniProtKB">
        <authorList>
            <consortium name="EnsemblMetazoa"/>
        </authorList>
    </citation>
    <scope>IDENTIFICATION</scope>
    <source>
        <strain evidence="2">05x7-T-G4-1.051#20</strain>
    </source>
</reference>
<sequence length="478" mass="54203">MAEESWVNEVLDFGDEPVKDLETRLAIFKFDYSWADMVEKEEKRRGKPDIPERWPDHIPDWMRLTEMMPSLKRRPKLTSSMKGNIKNMSSSSEIVWMKREPPPTRIRILTRARKACFPLLVFIQETLSTWSLVTALCLGLALILIPWPRGTVSPEDKAVLITGCDSGFGHSLALNLDRQGFTVFAGCLFSDREGARSLKENSKNIQVVQLDVTDDWQVRKAVQTVKENLNGKVLWALVNNAGIATFQEIEWCSVTQFQQIMDVNVIGVVRVTKAFLPLLRGGEGRVINVASLAGRFTVPAFAAYSMSKKACIAFSDGLRQEMAKFGVKVITIEPGLYRTPIVESDYLINANRRSWAETPSEVKEVYGEEYFDAFCKSISLHMRRARSNVGEVVKQMEEAVTSANPKHRYVPYWMSDLRATILGALSDETRDKFFLSTYKLPTKPAQAPKSFSRQNSHSPTFNLTLKNVFRQNSESKKP</sequence>
<evidence type="ECO:0008006" key="4">
    <source>
        <dbReference type="Google" id="ProtNLM"/>
    </source>
</evidence>
<evidence type="ECO:0000256" key="1">
    <source>
        <dbReference type="RuleBase" id="RU000363"/>
    </source>
</evidence>
<dbReference type="AlphaFoldDB" id="A0A8W8P0Y4"/>
<comment type="similarity">
    <text evidence="1">Belongs to the short-chain dehydrogenases/reductases (SDR) family.</text>
</comment>
<dbReference type="PANTHER" id="PTHR43313:SF36">
    <property type="entry name" value="D-BETA-HYDROXYBUTYRATE DEHYDROGENASE, MITOCHONDRIAL"/>
    <property type="match status" value="1"/>
</dbReference>
<evidence type="ECO:0000313" key="2">
    <source>
        <dbReference type="EnsemblMetazoa" id="G890.1:cds"/>
    </source>
</evidence>
<dbReference type="PRINTS" id="PR00080">
    <property type="entry name" value="SDRFAMILY"/>
</dbReference>
<dbReference type="PRINTS" id="PR00081">
    <property type="entry name" value="GDHRDH"/>
</dbReference>
<keyword evidence="3" id="KW-1185">Reference proteome</keyword>
<dbReference type="Pfam" id="PF00106">
    <property type="entry name" value="adh_short"/>
    <property type="match status" value="1"/>
</dbReference>
<dbReference type="Proteomes" id="UP000005408">
    <property type="component" value="Unassembled WGS sequence"/>
</dbReference>
<dbReference type="PANTHER" id="PTHR43313">
    <property type="entry name" value="SHORT-CHAIN DEHYDROGENASE/REDUCTASE FAMILY 9C"/>
    <property type="match status" value="1"/>
</dbReference>
<proteinExistence type="inferred from homology"/>
<protein>
    <recommendedName>
        <fullName evidence="4">D-beta-hydroxybutyrate dehydrogenase, mitochondrial</fullName>
    </recommendedName>
</protein>
<dbReference type="Gene3D" id="3.40.50.720">
    <property type="entry name" value="NAD(P)-binding Rossmann-like Domain"/>
    <property type="match status" value="1"/>
</dbReference>
<evidence type="ECO:0000313" key="3">
    <source>
        <dbReference type="Proteomes" id="UP000005408"/>
    </source>
</evidence>
<dbReference type="GO" id="GO:0008202">
    <property type="term" value="P:steroid metabolic process"/>
    <property type="evidence" value="ECO:0007669"/>
    <property type="project" value="TreeGrafter"/>
</dbReference>
<accession>A0A8W8P0Y4</accession>
<dbReference type="GO" id="GO:0016491">
    <property type="term" value="F:oxidoreductase activity"/>
    <property type="evidence" value="ECO:0007669"/>
    <property type="project" value="TreeGrafter"/>
</dbReference>
<dbReference type="SUPFAM" id="SSF51735">
    <property type="entry name" value="NAD(P)-binding Rossmann-fold domains"/>
    <property type="match status" value="1"/>
</dbReference>
<dbReference type="InterPro" id="IPR002347">
    <property type="entry name" value="SDR_fam"/>
</dbReference>
<name>A0A8W8P0Y4_MAGGI</name>
<organism evidence="2 3">
    <name type="scientific">Magallana gigas</name>
    <name type="common">Pacific oyster</name>
    <name type="synonym">Crassostrea gigas</name>
    <dbReference type="NCBI Taxonomy" id="29159"/>
    <lineage>
        <taxon>Eukaryota</taxon>
        <taxon>Metazoa</taxon>
        <taxon>Spiralia</taxon>
        <taxon>Lophotrochozoa</taxon>
        <taxon>Mollusca</taxon>
        <taxon>Bivalvia</taxon>
        <taxon>Autobranchia</taxon>
        <taxon>Pteriomorphia</taxon>
        <taxon>Ostreida</taxon>
        <taxon>Ostreoidea</taxon>
        <taxon>Ostreidae</taxon>
        <taxon>Magallana</taxon>
    </lineage>
</organism>
<dbReference type="EnsemblMetazoa" id="G890.1">
    <property type="protein sequence ID" value="G890.1:cds"/>
    <property type="gene ID" value="G890"/>
</dbReference>
<dbReference type="InterPro" id="IPR036291">
    <property type="entry name" value="NAD(P)-bd_dom_sf"/>
</dbReference>